<dbReference type="Proteomes" id="UP001444071">
    <property type="component" value="Unassembled WGS sequence"/>
</dbReference>
<reference evidence="1 2" key="1">
    <citation type="submission" date="2021-06" db="EMBL/GenBank/DDBJ databases">
        <authorList>
            <person name="Palmer J.M."/>
        </authorList>
    </citation>
    <scope>NUCLEOTIDE SEQUENCE [LARGE SCALE GENOMIC DNA]</scope>
    <source>
        <strain evidence="1 2">XR_2019</strain>
        <tissue evidence="1">Muscle</tissue>
    </source>
</reference>
<evidence type="ECO:0000313" key="2">
    <source>
        <dbReference type="Proteomes" id="UP001444071"/>
    </source>
</evidence>
<protein>
    <submittedName>
        <fullName evidence="1">Uncharacterized protein</fullName>
    </submittedName>
</protein>
<keyword evidence="2" id="KW-1185">Reference proteome</keyword>
<dbReference type="EMBL" id="JAHRIM010030266">
    <property type="protein sequence ID" value="MEQ2264448.1"/>
    <property type="molecule type" value="Genomic_DNA"/>
</dbReference>
<evidence type="ECO:0000313" key="1">
    <source>
        <dbReference type="EMBL" id="MEQ2264448.1"/>
    </source>
</evidence>
<name>A0ABV0W6V7_9TELE</name>
<sequence length="97" mass="10875">MLPPPCFTTMSWDFGLVFYLRSLSVYRPGLPPLSSSLTAFIVSVCFSARVVLCQLKRTAEQIFSFSFSRVPCQPFSDTSEAASFPPLVSHHCYKMVI</sequence>
<comment type="caution">
    <text evidence="1">The sequence shown here is derived from an EMBL/GenBank/DDBJ whole genome shotgun (WGS) entry which is preliminary data.</text>
</comment>
<organism evidence="1 2">
    <name type="scientific">Xenotaenia resolanae</name>
    <dbReference type="NCBI Taxonomy" id="208358"/>
    <lineage>
        <taxon>Eukaryota</taxon>
        <taxon>Metazoa</taxon>
        <taxon>Chordata</taxon>
        <taxon>Craniata</taxon>
        <taxon>Vertebrata</taxon>
        <taxon>Euteleostomi</taxon>
        <taxon>Actinopterygii</taxon>
        <taxon>Neopterygii</taxon>
        <taxon>Teleostei</taxon>
        <taxon>Neoteleostei</taxon>
        <taxon>Acanthomorphata</taxon>
        <taxon>Ovalentaria</taxon>
        <taxon>Atherinomorphae</taxon>
        <taxon>Cyprinodontiformes</taxon>
        <taxon>Goodeidae</taxon>
        <taxon>Xenotaenia</taxon>
    </lineage>
</organism>
<gene>
    <name evidence="1" type="ORF">XENORESO_007229</name>
</gene>
<accession>A0ABV0W6V7</accession>
<proteinExistence type="predicted"/>